<reference evidence="2" key="1">
    <citation type="submission" date="2020-06" db="EMBL/GenBank/DDBJ databases">
        <title>Complete genome sequences of Providencia rettgeri bacteriophages PibeRecoleta, Stilesk and PatoteraRojo.</title>
        <authorList>
            <person name="Batinovic S."/>
            <person name="Chan H.T."/>
            <person name="Stiles J."/>
            <person name="Petrovski S."/>
        </authorList>
    </citation>
    <scope>NUCLEOTIDE SEQUENCE [LARGE SCALE GENOMIC DNA]</scope>
</reference>
<dbReference type="RefSeq" id="YP_009999848.1">
    <property type="nucleotide sequence ID" value="NC_053009.1"/>
</dbReference>
<dbReference type="EMBL" id="MT675124">
    <property type="protein sequence ID" value="QMV29962.1"/>
    <property type="molecule type" value="Genomic_DNA"/>
</dbReference>
<evidence type="ECO:0000313" key="1">
    <source>
        <dbReference type="EMBL" id="QMV29962.1"/>
    </source>
</evidence>
<protein>
    <submittedName>
        <fullName evidence="1">Uncharacterized protein</fullName>
    </submittedName>
</protein>
<keyword evidence="2" id="KW-1185">Reference proteome</keyword>
<dbReference type="Proteomes" id="UP000515430">
    <property type="component" value="Segment"/>
</dbReference>
<dbReference type="GeneID" id="62682482"/>
<accession>A0A7G5B0Y9</accession>
<sequence>MSAPSPSLTALAVNSIVEPVEMSNMVPVFKSIEKAYNVDIRLTHTGVQVRSRYGMGAIHFERGQWDHTKSGVAKGSDQCFAMRKYGFELLMWARENMPTDAVKTFVKGMGYEH</sequence>
<name>A0A7G5B0Y9_9CAUD</name>
<organism evidence="1 2">
    <name type="scientific">Providencia phage vB_PreS-PibeRecoleta</name>
    <dbReference type="NCBI Taxonomy" id="2761109"/>
    <lineage>
        <taxon>Viruses</taxon>
        <taxon>Duplodnaviria</taxon>
        <taxon>Heunggongvirae</taxon>
        <taxon>Uroviricota</taxon>
        <taxon>Caudoviricetes</taxon>
        <taxon>Casjensviridae</taxon>
        <taxon>Redjacvirus</taxon>
        <taxon>Redjacvirus piberecoleta</taxon>
    </lineage>
</organism>
<dbReference type="KEGG" id="vg:62682482"/>
<proteinExistence type="predicted"/>
<evidence type="ECO:0000313" key="2">
    <source>
        <dbReference type="Proteomes" id="UP000515430"/>
    </source>
</evidence>